<organism evidence="3 4">
    <name type="scientific">Nocardioides massiliensis</name>
    <dbReference type="NCBI Taxonomy" id="1325935"/>
    <lineage>
        <taxon>Bacteria</taxon>
        <taxon>Bacillati</taxon>
        <taxon>Actinomycetota</taxon>
        <taxon>Actinomycetes</taxon>
        <taxon>Propionibacteriales</taxon>
        <taxon>Nocardioidaceae</taxon>
        <taxon>Nocardioides</taxon>
    </lineage>
</organism>
<feature type="transmembrane region" description="Helical" evidence="2">
    <location>
        <begin position="135"/>
        <end position="155"/>
    </location>
</feature>
<feature type="transmembrane region" description="Helical" evidence="2">
    <location>
        <begin position="273"/>
        <end position="290"/>
    </location>
</feature>
<proteinExistence type="predicted"/>
<name>A0ABT9NLV0_9ACTN</name>
<feature type="transmembrane region" description="Helical" evidence="2">
    <location>
        <begin position="320"/>
        <end position="342"/>
    </location>
</feature>
<protein>
    <recommendedName>
        <fullName evidence="5">DUF2157 domain-containing protein</fullName>
    </recommendedName>
</protein>
<dbReference type="Proteomes" id="UP001240447">
    <property type="component" value="Unassembled WGS sequence"/>
</dbReference>
<sequence length="352" mass="36729">MTRTPTARPDPAEAHRATSPRSRAVVDALIRADLLDPVRRGAAADVVSEVLDGSARREDDRRWLPELAGYVGGAFVVGAVLLFFLQTWDELSVTAQIILLGVAAAVLAVGGVLVRGRARAPHATGAHGVDDVRRRLSATLCAGAALSAAGAVGLLVDELDGADWGDWPGAAFALTLLALGVLGYLWAPSVLGQLVIVWGVVQSSAMLLFGTIIELEGVAESLAFAAVMLLAGVSWLVLAERRVWRERLAGRVVGCGLVALGAQWPIFGVANELGYLLSLLAAAAAFGAYVRLRAWPYLVLGVGLVTVVVPEILLDWTDGTLGVAGVLLVGGLILLTGSVLGLRVHRDAHADD</sequence>
<feature type="transmembrane region" description="Helical" evidence="2">
    <location>
        <begin position="67"/>
        <end position="85"/>
    </location>
</feature>
<keyword evidence="4" id="KW-1185">Reference proteome</keyword>
<evidence type="ECO:0000256" key="2">
    <source>
        <dbReference type="SAM" id="Phobius"/>
    </source>
</evidence>
<keyword evidence="2" id="KW-0472">Membrane</keyword>
<comment type="caution">
    <text evidence="3">The sequence shown here is derived from an EMBL/GenBank/DDBJ whole genome shotgun (WGS) entry which is preliminary data.</text>
</comment>
<feature type="transmembrane region" description="Helical" evidence="2">
    <location>
        <begin position="167"/>
        <end position="187"/>
    </location>
</feature>
<evidence type="ECO:0000256" key="1">
    <source>
        <dbReference type="SAM" id="MobiDB-lite"/>
    </source>
</evidence>
<evidence type="ECO:0008006" key="5">
    <source>
        <dbReference type="Google" id="ProtNLM"/>
    </source>
</evidence>
<keyword evidence="2" id="KW-1133">Transmembrane helix</keyword>
<feature type="transmembrane region" description="Helical" evidence="2">
    <location>
        <begin position="248"/>
        <end position="267"/>
    </location>
</feature>
<feature type="transmembrane region" description="Helical" evidence="2">
    <location>
        <begin position="194"/>
        <end position="215"/>
    </location>
</feature>
<accession>A0ABT9NLV0</accession>
<evidence type="ECO:0000313" key="3">
    <source>
        <dbReference type="EMBL" id="MDP9821397.1"/>
    </source>
</evidence>
<feature type="transmembrane region" description="Helical" evidence="2">
    <location>
        <begin position="297"/>
        <end position="314"/>
    </location>
</feature>
<dbReference type="RefSeq" id="WP_068123508.1">
    <property type="nucleotide sequence ID" value="NZ_CCXJ01000659.1"/>
</dbReference>
<keyword evidence="2" id="KW-0812">Transmembrane</keyword>
<reference evidence="3 4" key="1">
    <citation type="submission" date="2023-07" db="EMBL/GenBank/DDBJ databases">
        <title>Sequencing the genomes of 1000 actinobacteria strains.</title>
        <authorList>
            <person name="Klenk H.-P."/>
        </authorList>
    </citation>
    <scope>NUCLEOTIDE SEQUENCE [LARGE SCALE GENOMIC DNA]</scope>
    <source>
        <strain evidence="3 4">GD13</strain>
    </source>
</reference>
<dbReference type="EMBL" id="JAUSQM010000001">
    <property type="protein sequence ID" value="MDP9821397.1"/>
    <property type="molecule type" value="Genomic_DNA"/>
</dbReference>
<feature type="transmembrane region" description="Helical" evidence="2">
    <location>
        <begin position="221"/>
        <end position="239"/>
    </location>
</feature>
<feature type="region of interest" description="Disordered" evidence="1">
    <location>
        <begin position="1"/>
        <end position="20"/>
    </location>
</feature>
<feature type="transmembrane region" description="Helical" evidence="2">
    <location>
        <begin position="91"/>
        <end position="114"/>
    </location>
</feature>
<gene>
    <name evidence="3" type="ORF">J2S59_001206</name>
</gene>
<evidence type="ECO:0000313" key="4">
    <source>
        <dbReference type="Proteomes" id="UP001240447"/>
    </source>
</evidence>